<dbReference type="EMBL" id="VOKX01000027">
    <property type="protein sequence ID" value="KAB7845022.1"/>
    <property type="molecule type" value="Genomic_DNA"/>
</dbReference>
<protein>
    <submittedName>
        <fullName evidence="2">Uncharacterized protein</fullName>
    </submittedName>
</protein>
<feature type="region of interest" description="Disordered" evidence="1">
    <location>
        <begin position="95"/>
        <end position="123"/>
    </location>
</feature>
<name>A0A5N5W7Z5_STRMB</name>
<sequence>MPGTHFSPRLAESEISAMVEGALAGLAHRLAHRSFRLLPAAGGPADPDGARAEALAYLHMLVHLQRAVQRLTDRAAEEAARTGAGYPQIGRACEMSRQGARNRWPGIVHGTTHRPPKHTERSR</sequence>
<accession>A0A5N5W7Z5</accession>
<dbReference type="RefSeq" id="WP_004941080.1">
    <property type="nucleotide sequence ID" value="NZ_JBEOXQ010000094.1"/>
</dbReference>
<gene>
    <name evidence="2" type="ORF">FRZ00_15030</name>
</gene>
<organism evidence="2 3">
    <name type="scientific">Streptomyces mobaraensis</name>
    <name type="common">Streptoverticillium mobaraense</name>
    <dbReference type="NCBI Taxonomy" id="35621"/>
    <lineage>
        <taxon>Bacteria</taxon>
        <taxon>Bacillati</taxon>
        <taxon>Actinomycetota</taxon>
        <taxon>Actinomycetes</taxon>
        <taxon>Kitasatosporales</taxon>
        <taxon>Streptomycetaceae</taxon>
        <taxon>Streptomyces</taxon>
    </lineage>
</organism>
<evidence type="ECO:0000313" key="3">
    <source>
        <dbReference type="Proteomes" id="UP000327000"/>
    </source>
</evidence>
<comment type="caution">
    <text evidence="2">The sequence shown here is derived from an EMBL/GenBank/DDBJ whole genome shotgun (WGS) entry which is preliminary data.</text>
</comment>
<evidence type="ECO:0000313" key="2">
    <source>
        <dbReference type="EMBL" id="KAB7845022.1"/>
    </source>
</evidence>
<dbReference type="Proteomes" id="UP000327000">
    <property type="component" value="Unassembled WGS sequence"/>
</dbReference>
<dbReference type="OrthoDB" id="4321675at2"/>
<keyword evidence="3" id="KW-1185">Reference proteome</keyword>
<proteinExistence type="predicted"/>
<evidence type="ECO:0000256" key="1">
    <source>
        <dbReference type="SAM" id="MobiDB-lite"/>
    </source>
</evidence>
<dbReference type="AlphaFoldDB" id="A0A5N5W7Z5"/>
<reference evidence="2 3" key="1">
    <citation type="journal article" date="2019" name="Microb. Cell Fact.">
        <title>Exploring novel herbicidin analogues by transcriptional regulator overexpression and MS/MS molecular networking.</title>
        <authorList>
            <person name="Shi Y."/>
            <person name="Gu R."/>
            <person name="Li Y."/>
            <person name="Wang X."/>
            <person name="Ren W."/>
            <person name="Li X."/>
            <person name="Wang L."/>
            <person name="Xie Y."/>
            <person name="Hong B."/>
        </authorList>
    </citation>
    <scope>NUCLEOTIDE SEQUENCE [LARGE SCALE GENOMIC DNA]</scope>
    <source>
        <strain evidence="2 3">US-43</strain>
    </source>
</reference>